<dbReference type="Proteomes" id="UP000466442">
    <property type="component" value="Unassembled WGS sequence"/>
</dbReference>
<keyword evidence="4" id="KW-1185">Reference proteome</keyword>
<name>A0A6A4JCF3_APOLU</name>
<feature type="region of interest" description="Disordered" evidence="2">
    <location>
        <begin position="547"/>
        <end position="620"/>
    </location>
</feature>
<organism evidence="3 4">
    <name type="scientific">Apolygus lucorum</name>
    <name type="common">Small green plant bug</name>
    <name type="synonym">Lygocoris lucorum</name>
    <dbReference type="NCBI Taxonomy" id="248454"/>
    <lineage>
        <taxon>Eukaryota</taxon>
        <taxon>Metazoa</taxon>
        <taxon>Ecdysozoa</taxon>
        <taxon>Arthropoda</taxon>
        <taxon>Hexapoda</taxon>
        <taxon>Insecta</taxon>
        <taxon>Pterygota</taxon>
        <taxon>Neoptera</taxon>
        <taxon>Paraneoptera</taxon>
        <taxon>Hemiptera</taxon>
        <taxon>Heteroptera</taxon>
        <taxon>Panheteroptera</taxon>
        <taxon>Cimicomorpha</taxon>
        <taxon>Miridae</taxon>
        <taxon>Mirini</taxon>
        <taxon>Apolygus</taxon>
    </lineage>
</organism>
<proteinExistence type="predicted"/>
<evidence type="ECO:0000313" key="4">
    <source>
        <dbReference type="Proteomes" id="UP000466442"/>
    </source>
</evidence>
<dbReference type="EMBL" id="WIXP02000014">
    <property type="protein sequence ID" value="KAF6199703.1"/>
    <property type="molecule type" value="Genomic_DNA"/>
</dbReference>
<feature type="region of interest" description="Disordered" evidence="2">
    <location>
        <begin position="231"/>
        <end position="256"/>
    </location>
</feature>
<gene>
    <name evidence="3" type="ORF">GE061_006001</name>
</gene>
<evidence type="ECO:0000256" key="2">
    <source>
        <dbReference type="SAM" id="MobiDB-lite"/>
    </source>
</evidence>
<reference evidence="3" key="1">
    <citation type="journal article" date="2021" name="Mol. Ecol. Resour.">
        <title>Apolygus lucorum genome provides insights into omnivorousness and mesophyll feeding.</title>
        <authorList>
            <person name="Liu Y."/>
            <person name="Liu H."/>
            <person name="Wang H."/>
            <person name="Huang T."/>
            <person name="Liu B."/>
            <person name="Yang B."/>
            <person name="Yin L."/>
            <person name="Li B."/>
            <person name="Zhang Y."/>
            <person name="Zhang S."/>
            <person name="Jiang F."/>
            <person name="Zhang X."/>
            <person name="Ren Y."/>
            <person name="Wang B."/>
            <person name="Wang S."/>
            <person name="Lu Y."/>
            <person name="Wu K."/>
            <person name="Fan W."/>
            <person name="Wang G."/>
        </authorList>
    </citation>
    <scope>NUCLEOTIDE SEQUENCE</scope>
    <source>
        <strain evidence="3">12Hb</strain>
    </source>
</reference>
<dbReference type="OrthoDB" id="6764048at2759"/>
<sequence length="831" mass="93824">MAESGMPMFQVFVNNLVDTSRAALVDPTPDESTPSVPDDTSDVTPQSAADSDPKLDSNVENGSNLNVEVVPEKASPPLQDIPECGEMPNTDDKVTVDADVVPPQAADASSEIAASDAANDEASMEAEVVPKEGCEDPPTLDKNVQYKRDGTLVDPNRKYVSQMSLSDKIAMRKLMADKTPEYREIGMKISREKKIPFPNRRIFQRIMYELIVTGKLDVANLELKLVQQVHRDQARSKKDEDSNSGDGKDDVDPEGVKEFRELRDMAKAYCESKKLPIPSRRALVRIFRELQRRRKLDEKSVKEALERNAQKEKEDKAGPSNLKLTAKMTVHERTAYFKKFDALKEKMKKVAVQHCHSIKAPFPEKYFYRICRDLFEDGQLNEDTIKPAVEKSFEKECSKSPQLTLDQLNLIVEHYCKDKGVGDLTGKTKDEIVSEIPPELLTQKHYWKLMHDEKKTNLFTDPSLDPDAPTPTPAEVKGIPTNRRKRGRTGGRNDDEYTQKRRATGNGDLRAVLNNQNLRQMSRGVNPPIRDLLAEIAEKTRLLGNLRSQNSGDYSSSGHGYGRPGRDYGPRPNERTDWRMHQDGSYSSRSGGSWRGQGGSTWRDEPHTSNSRYGPPGESFHGMNQQVDWTADYDGNSNPGTSRRNWGARVSDDPPFHERGKLCKVAIVDASYPRKLLNSQEANLIRNALFDRIGSDVVGPRFSKTYEEQGAVIFECEDQFTVTWVWVNTPKIQPWNNARLKPKSWETQGYDISIEVPKALESHSCDAICDRLEKQNTGLNTRLWNLKFTRPTSRGLTLVFNIDDRSLGFLKSIDFSPFLGFSRVKVHITAE</sequence>
<accession>A0A6A4JCF3</accession>
<keyword evidence="1" id="KW-0175">Coiled coil</keyword>
<dbReference type="AlphaFoldDB" id="A0A6A4JCF3"/>
<feature type="coiled-coil region" evidence="1">
    <location>
        <begin position="287"/>
        <end position="315"/>
    </location>
</feature>
<dbReference type="InterPro" id="IPR031961">
    <property type="entry name" value="DUF4780"/>
</dbReference>
<evidence type="ECO:0000256" key="1">
    <source>
        <dbReference type="SAM" id="Coils"/>
    </source>
</evidence>
<feature type="region of interest" description="Disordered" evidence="2">
    <location>
        <begin position="23"/>
        <end position="79"/>
    </location>
</feature>
<feature type="region of interest" description="Disordered" evidence="2">
    <location>
        <begin position="459"/>
        <end position="507"/>
    </location>
</feature>
<protein>
    <submittedName>
        <fullName evidence="3">Uncharacterized protein</fullName>
    </submittedName>
</protein>
<dbReference type="Pfam" id="PF16012">
    <property type="entry name" value="DUF4780"/>
    <property type="match status" value="1"/>
</dbReference>
<evidence type="ECO:0000313" key="3">
    <source>
        <dbReference type="EMBL" id="KAF6199703.1"/>
    </source>
</evidence>
<feature type="compositionally biased region" description="Basic and acidic residues" evidence="2">
    <location>
        <begin position="564"/>
        <end position="582"/>
    </location>
</feature>
<comment type="caution">
    <text evidence="3">The sequence shown here is derived from an EMBL/GenBank/DDBJ whole genome shotgun (WGS) entry which is preliminary data.</text>
</comment>